<protein>
    <submittedName>
        <fullName evidence="2">DUF1294 domain-containing protein</fullName>
    </submittedName>
</protein>
<comment type="caution">
    <text evidence="2">The sequence shown here is derived from an EMBL/GenBank/DDBJ whole genome shotgun (WGS) entry which is preliminary data.</text>
</comment>
<evidence type="ECO:0000313" key="3">
    <source>
        <dbReference type="Proteomes" id="UP000274695"/>
    </source>
</evidence>
<reference evidence="2 3" key="1">
    <citation type="submission" date="2018-10" db="EMBL/GenBank/DDBJ databases">
        <title>Draft genome sequence of Zhongshania sp. DSW25-10.</title>
        <authorList>
            <person name="Oh J."/>
        </authorList>
    </citation>
    <scope>NUCLEOTIDE SEQUENCE [LARGE SCALE GENOMIC DNA]</scope>
    <source>
        <strain evidence="2 3">DSW25-10</strain>
    </source>
</reference>
<organism evidence="2 3">
    <name type="scientific">Zhongshania marina</name>
    <dbReference type="NCBI Taxonomy" id="2304603"/>
    <lineage>
        <taxon>Bacteria</taxon>
        <taxon>Pseudomonadati</taxon>
        <taxon>Pseudomonadota</taxon>
        <taxon>Gammaproteobacteria</taxon>
        <taxon>Cellvibrionales</taxon>
        <taxon>Spongiibacteraceae</taxon>
        <taxon>Zhongshania</taxon>
    </lineage>
</organism>
<evidence type="ECO:0000256" key="1">
    <source>
        <dbReference type="SAM" id="Phobius"/>
    </source>
</evidence>
<sequence length="150" mass="16756">MKSAYVIVGIFCSALGLSYYFSYTPLAIAVLLLCLSILSYFYYARDKKAARSGAWRVPENTLHLLSLCGGWPGALLAQQKLRHKTQKTSFRGVFWLTVLLNVGGFVWLHSTGGERLLKSAIGGAADVSRRYIKSDELASRILFFIKLRET</sequence>
<accession>A0ABX9W0A6</accession>
<dbReference type="RefSeq" id="WP_123183040.1">
    <property type="nucleotide sequence ID" value="NZ_RHGB01000015.1"/>
</dbReference>
<dbReference type="InterPro" id="IPR010718">
    <property type="entry name" value="DUF1294"/>
</dbReference>
<dbReference type="Pfam" id="PF06961">
    <property type="entry name" value="DUF1294"/>
    <property type="match status" value="1"/>
</dbReference>
<dbReference type="EMBL" id="RHGB01000015">
    <property type="protein sequence ID" value="RNL60351.1"/>
    <property type="molecule type" value="Genomic_DNA"/>
</dbReference>
<keyword evidence="3" id="KW-1185">Reference proteome</keyword>
<feature type="transmembrane region" description="Helical" evidence="1">
    <location>
        <begin position="26"/>
        <end position="43"/>
    </location>
</feature>
<keyword evidence="1" id="KW-0812">Transmembrane</keyword>
<name>A0ABX9W0A6_9GAMM</name>
<evidence type="ECO:0000313" key="2">
    <source>
        <dbReference type="EMBL" id="RNL60351.1"/>
    </source>
</evidence>
<feature type="transmembrane region" description="Helical" evidence="1">
    <location>
        <begin position="90"/>
        <end position="108"/>
    </location>
</feature>
<gene>
    <name evidence="2" type="ORF">D0911_13815</name>
</gene>
<dbReference type="Proteomes" id="UP000274695">
    <property type="component" value="Unassembled WGS sequence"/>
</dbReference>
<proteinExistence type="predicted"/>
<keyword evidence="1" id="KW-0472">Membrane</keyword>
<keyword evidence="1" id="KW-1133">Transmembrane helix</keyword>